<reference evidence="3" key="1">
    <citation type="journal article" date="2022" name="Proc. Natl. Acad. Sci. U.S.A.">
        <title>Life cycle and functional genomics of the unicellular red alga Galdieria for elucidating algal and plant evolution and industrial use.</title>
        <authorList>
            <person name="Hirooka S."/>
            <person name="Itabashi T."/>
            <person name="Ichinose T.M."/>
            <person name="Onuma R."/>
            <person name="Fujiwara T."/>
            <person name="Yamashita S."/>
            <person name="Jong L.W."/>
            <person name="Tomita R."/>
            <person name="Iwane A.H."/>
            <person name="Miyagishima S.Y."/>
        </authorList>
    </citation>
    <scope>NUCLEOTIDE SEQUENCE</scope>
    <source>
        <strain evidence="3">NBRC 102759</strain>
    </source>
</reference>
<keyword evidence="1" id="KW-0175">Coiled coil</keyword>
<keyword evidence="4" id="KW-1185">Reference proteome</keyword>
<proteinExistence type="predicted"/>
<dbReference type="InterPro" id="IPR036533">
    <property type="entry name" value="BAG_dom_sf"/>
</dbReference>
<accession>A0A9C7Q1S1</accession>
<dbReference type="SUPFAM" id="SSF63491">
    <property type="entry name" value="BAG domain"/>
    <property type="match status" value="1"/>
</dbReference>
<evidence type="ECO:0000256" key="1">
    <source>
        <dbReference type="SAM" id="Coils"/>
    </source>
</evidence>
<reference evidence="3" key="2">
    <citation type="submission" date="2022-01" db="EMBL/GenBank/DDBJ databases">
        <authorList>
            <person name="Hirooka S."/>
            <person name="Miyagishima S.Y."/>
        </authorList>
    </citation>
    <scope>NUCLEOTIDE SEQUENCE</scope>
    <source>
        <strain evidence="3">NBRC 102759</strain>
    </source>
</reference>
<dbReference type="Proteomes" id="UP001061958">
    <property type="component" value="Unassembled WGS sequence"/>
</dbReference>
<dbReference type="EMBL" id="BQMJ01000061">
    <property type="protein sequence ID" value="GJQ14887.1"/>
    <property type="molecule type" value="Genomic_DNA"/>
</dbReference>
<evidence type="ECO:0000313" key="3">
    <source>
        <dbReference type="EMBL" id="GJQ14893.1"/>
    </source>
</evidence>
<dbReference type="OrthoDB" id="11328at2759"/>
<name>A0A9C7Q1S1_9RHOD</name>
<sequence>MSDLPVIKQRLDESLNNLEKLEKEVVQVETKYNDNTSFSCDTKKKEWQQTLSQQCKCLEEYLLQVALQVDGLEVSRESAAKAFREKRQEQAKEITQLLSRRKKTHEKVHQLLQRLDTVVAHLSSE</sequence>
<feature type="coiled-coil region" evidence="1">
    <location>
        <begin position="4"/>
        <end position="31"/>
    </location>
</feature>
<dbReference type="AlphaFoldDB" id="A0A9C7Q1S1"/>
<protein>
    <submittedName>
        <fullName evidence="3">Uncharacterized protein</fullName>
    </submittedName>
</protein>
<dbReference type="EMBL" id="BQMJ01000061">
    <property type="protein sequence ID" value="GJQ14893.1"/>
    <property type="molecule type" value="Genomic_DNA"/>
</dbReference>
<evidence type="ECO:0000313" key="2">
    <source>
        <dbReference type="EMBL" id="GJQ14887.1"/>
    </source>
</evidence>
<gene>
    <name evidence="2" type="ORF">GpartN1_g6678.t1</name>
    <name evidence="3" type="ORF">GpartN1_g6684.t1</name>
</gene>
<evidence type="ECO:0000313" key="4">
    <source>
        <dbReference type="Proteomes" id="UP001061958"/>
    </source>
</evidence>
<comment type="caution">
    <text evidence="3">The sequence shown here is derived from an EMBL/GenBank/DDBJ whole genome shotgun (WGS) entry which is preliminary data.</text>
</comment>
<organism evidence="3 4">
    <name type="scientific">Galdieria partita</name>
    <dbReference type="NCBI Taxonomy" id="83374"/>
    <lineage>
        <taxon>Eukaryota</taxon>
        <taxon>Rhodophyta</taxon>
        <taxon>Bangiophyceae</taxon>
        <taxon>Galdieriales</taxon>
        <taxon>Galdieriaceae</taxon>
        <taxon>Galdieria</taxon>
    </lineage>
</organism>
<dbReference type="GO" id="GO:0051087">
    <property type="term" value="F:protein-folding chaperone binding"/>
    <property type="evidence" value="ECO:0007669"/>
    <property type="project" value="InterPro"/>
</dbReference>
<dbReference type="Gene3D" id="1.20.58.120">
    <property type="entry name" value="BAG domain"/>
    <property type="match status" value="1"/>
</dbReference>